<evidence type="ECO:0000313" key="3">
    <source>
        <dbReference type="EMBL" id="GJT30546.1"/>
    </source>
</evidence>
<name>A0ABQ5CTY3_9ASTR</name>
<keyword evidence="1" id="KW-1133">Transmembrane helix</keyword>
<keyword evidence="1" id="KW-0812">Transmembrane</keyword>
<protein>
    <recommendedName>
        <fullName evidence="2">Pep3/Vps18 beta-propeller domain-containing protein</fullName>
    </recommendedName>
</protein>
<keyword evidence="4" id="KW-1185">Reference proteome</keyword>
<gene>
    <name evidence="3" type="ORF">Tco_0910821</name>
</gene>
<evidence type="ECO:0000259" key="2">
    <source>
        <dbReference type="Pfam" id="PF05131"/>
    </source>
</evidence>
<comment type="caution">
    <text evidence="3">The sequence shown here is derived from an EMBL/GenBank/DDBJ whole genome shotgun (WGS) entry which is preliminary data.</text>
</comment>
<dbReference type="EMBL" id="BQNB010014635">
    <property type="protein sequence ID" value="GJT30546.1"/>
    <property type="molecule type" value="Genomic_DNA"/>
</dbReference>
<feature type="domain" description="Pep3/Vps18 beta-propeller" evidence="2">
    <location>
        <begin position="96"/>
        <end position="195"/>
    </location>
</feature>
<evidence type="ECO:0000256" key="1">
    <source>
        <dbReference type="SAM" id="Phobius"/>
    </source>
</evidence>
<dbReference type="Pfam" id="PF05131">
    <property type="entry name" value="Pep3_Vps18"/>
    <property type="match status" value="1"/>
</dbReference>
<reference evidence="3" key="2">
    <citation type="submission" date="2022-01" db="EMBL/GenBank/DDBJ databases">
        <authorList>
            <person name="Yamashiro T."/>
            <person name="Shiraishi A."/>
            <person name="Satake H."/>
            <person name="Nakayama K."/>
        </authorList>
    </citation>
    <scope>NUCLEOTIDE SEQUENCE</scope>
</reference>
<proteinExistence type="predicted"/>
<sequence length="255" mass="28929">MAVMTLSGFVKDEILRILAWRPIAVAAMTTSLLFLLISVVWQVVFSGVAMPQRNCGCSPRQIQSSKVICGGLIMQKIHGLSPFEGDDDNYLFTVHASTREVILGTENGKLHEIAVDEKDKRDKYIKFLFELSEYPEAFEGLQMETASMGNVTIYYVMAVTPTRLYSFTGIGTPEVTQTHHSYQHMIFQRRRRCPVNKSFSKCLWIRLTILNEKEDQFSTLGQKICCSEIVALDAATLRQSLHTGNKRLSTFNNFR</sequence>
<organism evidence="3 4">
    <name type="scientific">Tanacetum coccineum</name>
    <dbReference type="NCBI Taxonomy" id="301880"/>
    <lineage>
        <taxon>Eukaryota</taxon>
        <taxon>Viridiplantae</taxon>
        <taxon>Streptophyta</taxon>
        <taxon>Embryophyta</taxon>
        <taxon>Tracheophyta</taxon>
        <taxon>Spermatophyta</taxon>
        <taxon>Magnoliopsida</taxon>
        <taxon>eudicotyledons</taxon>
        <taxon>Gunneridae</taxon>
        <taxon>Pentapetalae</taxon>
        <taxon>asterids</taxon>
        <taxon>campanulids</taxon>
        <taxon>Asterales</taxon>
        <taxon>Asteraceae</taxon>
        <taxon>Asteroideae</taxon>
        <taxon>Anthemideae</taxon>
        <taxon>Anthemidinae</taxon>
        <taxon>Tanacetum</taxon>
    </lineage>
</organism>
<evidence type="ECO:0000313" key="4">
    <source>
        <dbReference type="Proteomes" id="UP001151760"/>
    </source>
</evidence>
<accession>A0ABQ5CTY3</accession>
<keyword evidence="1" id="KW-0472">Membrane</keyword>
<reference evidence="3" key="1">
    <citation type="journal article" date="2022" name="Int. J. Mol. Sci.">
        <title>Draft Genome of Tanacetum Coccineum: Genomic Comparison of Closely Related Tanacetum-Family Plants.</title>
        <authorList>
            <person name="Yamashiro T."/>
            <person name="Shiraishi A."/>
            <person name="Nakayama K."/>
            <person name="Satake H."/>
        </authorList>
    </citation>
    <scope>NUCLEOTIDE SEQUENCE</scope>
</reference>
<dbReference type="InterPro" id="IPR007810">
    <property type="entry name" value="Pep3/Vps18_beta-prop"/>
</dbReference>
<feature type="transmembrane region" description="Helical" evidence="1">
    <location>
        <begin position="20"/>
        <end position="44"/>
    </location>
</feature>
<dbReference type="Proteomes" id="UP001151760">
    <property type="component" value="Unassembled WGS sequence"/>
</dbReference>